<reference evidence="1" key="1">
    <citation type="submission" date="2021-06" db="EMBL/GenBank/DDBJ databases">
        <authorList>
            <person name="Kallberg Y."/>
            <person name="Tangrot J."/>
            <person name="Rosling A."/>
        </authorList>
    </citation>
    <scope>NUCLEOTIDE SEQUENCE</scope>
    <source>
        <strain evidence="1">MA461A</strain>
    </source>
</reference>
<protein>
    <submittedName>
        <fullName evidence="1">28356_t:CDS:1</fullName>
    </submittedName>
</protein>
<dbReference type="EMBL" id="CAJVQC010156656">
    <property type="protein sequence ID" value="CAG8847582.1"/>
    <property type="molecule type" value="Genomic_DNA"/>
</dbReference>
<keyword evidence="2" id="KW-1185">Reference proteome</keyword>
<organism evidence="1 2">
    <name type="scientific">Racocetra persica</name>
    <dbReference type="NCBI Taxonomy" id="160502"/>
    <lineage>
        <taxon>Eukaryota</taxon>
        <taxon>Fungi</taxon>
        <taxon>Fungi incertae sedis</taxon>
        <taxon>Mucoromycota</taxon>
        <taxon>Glomeromycotina</taxon>
        <taxon>Glomeromycetes</taxon>
        <taxon>Diversisporales</taxon>
        <taxon>Gigasporaceae</taxon>
        <taxon>Racocetra</taxon>
    </lineage>
</organism>
<evidence type="ECO:0000313" key="2">
    <source>
        <dbReference type="Proteomes" id="UP000789920"/>
    </source>
</evidence>
<accession>A0ACA9STX7</accession>
<feature type="non-terminal residue" evidence="1">
    <location>
        <position position="1"/>
    </location>
</feature>
<dbReference type="Proteomes" id="UP000789920">
    <property type="component" value="Unassembled WGS sequence"/>
</dbReference>
<evidence type="ECO:0000313" key="1">
    <source>
        <dbReference type="EMBL" id="CAG8847582.1"/>
    </source>
</evidence>
<name>A0ACA9STX7_9GLOM</name>
<comment type="caution">
    <text evidence="1">The sequence shown here is derived from an EMBL/GenBank/DDBJ whole genome shotgun (WGS) entry which is preliminary data.</text>
</comment>
<gene>
    <name evidence="1" type="ORF">RPERSI_LOCUS34704</name>
</gene>
<feature type="non-terminal residue" evidence="1">
    <location>
        <position position="121"/>
    </location>
</feature>
<proteinExistence type="predicted"/>
<sequence>KTTICSFILVSILYAVSCRGKQKAQALLYFRFDTKDQFEMHLLCKSKFMCTGLDTSPDGEFLIVSFLRTIRIIKIKLNQKGQKWPKYTHPSNITSIAIHPSKPYISIGDEYGKITNLYAET</sequence>